<protein>
    <submittedName>
        <fullName evidence="1">Uncharacterized protein</fullName>
    </submittedName>
</protein>
<organism evidence="1 2">
    <name type="scientific">Rubripirellula reticaptiva</name>
    <dbReference type="NCBI Taxonomy" id="2528013"/>
    <lineage>
        <taxon>Bacteria</taxon>
        <taxon>Pseudomonadati</taxon>
        <taxon>Planctomycetota</taxon>
        <taxon>Planctomycetia</taxon>
        <taxon>Pirellulales</taxon>
        <taxon>Pirellulaceae</taxon>
        <taxon>Rubripirellula</taxon>
    </lineage>
</organism>
<dbReference type="AlphaFoldDB" id="A0A5C6ELD7"/>
<keyword evidence="2" id="KW-1185">Reference proteome</keyword>
<dbReference type="EMBL" id="SJPX01000005">
    <property type="protein sequence ID" value="TWU48426.1"/>
    <property type="molecule type" value="Genomic_DNA"/>
</dbReference>
<comment type="caution">
    <text evidence="1">The sequence shown here is derived from an EMBL/GenBank/DDBJ whole genome shotgun (WGS) entry which is preliminary data.</text>
</comment>
<dbReference type="Proteomes" id="UP000317977">
    <property type="component" value="Unassembled WGS sequence"/>
</dbReference>
<gene>
    <name evidence="1" type="ORF">Poly59_52740</name>
</gene>
<accession>A0A5C6ELD7</accession>
<evidence type="ECO:0000313" key="2">
    <source>
        <dbReference type="Proteomes" id="UP000317977"/>
    </source>
</evidence>
<evidence type="ECO:0000313" key="1">
    <source>
        <dbReference type="EMBL" id="TWU48426.1"/>
    </source>
</evidence>
<proteinExistence type="predicted"/>
<sequence length="76" mass="8541">MTFWFGFNIIDGSVREVPYDASNYYGDPLFRPGSFEPEAYSPAVNNGIDGGDHFFLDVYGRSRFSGSIDRGAFEQN</sequence>
<reference evidence="1 2" key="1">
    <citation type="submission" date="2019-02" db="EMBL/GenBank/DDBJ databases">
        <title>Deep-cultivation of Planctomycetes and their phenomic and genomic characterization uncovers novel biology.</title>
        <authorList>
            <person name="Wiegand S."/>
            <person name="Jogler M."/>
            <person name="Boedeker C."/>
            <person name="Pinto D."/>
            <person name="Vollmers J."/>
            <person name="Rivas-Marin E."/>
            <person name="Kohn T."/>
            <person name="Peeters S.H."/>
            <person name="Heuer A."/>
            <person name="Rast P."/>
            <person name="Oberbeckmann S."/>
            <person name="Bunk B."/>
            <person name="Jeske O."/>
            <person name="Meyerdierks A."/>
            <person name="Storesund J.E."/>
            <person name="Kallscheuer N."/>
            <person name="Luecker S."/>
            <person name="Lage O.M."/>
            <person name="Pohl T."/>
            <person name="Merkel B.J."/>
            <person name="Hornburger P."/>
            <person name="Mueller R.-W."/>
            <person name="Bruemmer F."/>
            <person name="Labrenz M."/>
            <person name="Spormann A.M."/>
            <person name="Op Den Camp H."/>
            <person name="Overmann J."/>
            <person name="Amann R."/>
            <person name="Jetten M.S.M."/>
            <person name="Mascher T."/>
            <person name="Medema M.H."/>
            <person name="Devos D.P."/>
            <person name="Kaster A.-K."/>
            <person name="Ovreas L."/>
            <person name="Rohde M."/>
            <person name="Galperin M.Y."/>
            <person name="Jogler C."/>
        </authorList>
    </citation>
    <scope>NUCLEOTIDE SEQUENCE [LARGE SCALE GENOMIC DNA]</scope>
    <source>
        <strain evidence="1 2">Poly59</strain>
    </source>
</reference>
<name>A0A5C6ELD7_9BACT</name>
<dbReference type="RefSeq" id="WP_146536787.1">
    <property type="nucleotide sequence ID" value="NZ_SJPX01000005.1"/>
</dbReference>